<proteinExistence type="predicted"/>
<name>A0ABQ2CDH0_9MICC</name>
<gene>
    <name evidence="1" type="ORF">GCM10007175_11850</name>
</gene>
<comment type="caution">
    <text evidence="1">The sequence shown here is derived from an EMBL/GenBank/DDBJ whole genome shotgun (WGS) entry which is preliminary data.</text>
</comment>
<dbReference type="EMBL" id="BMKV01000002">
    <property type="protein sequence ID" value="GGI76389.1"/>
    <property type="molecule type" value="Genomic_DNA"/>
</dbReference>
<organism evidence="1 2">
    <name type="scientific">Pseudarthrobacter scleromae</name>
    <dbReference type="NCBI Taxonomy" id="158897"/>
    <lineage>
        <taxon>Bacteria</taxon>
        <taxon>Bacillati</taxon>
        <taxon>Actinomycetota</taxon>
        <taxon>Actinomycetes</taxon>
        <taxon>Micrococcales</taxon>
        <taxon>Micrococcaceae</taxon>
        <taxon>Pseudarthrobacter</taxon>
    </lineage>
</organism>
<accession>A0ABQ2CDH0</accession>
<protein>
    <submittedName>
        <fullName evidence="1">Uncharacterized protein</fullName>
    </submittedName>
</protein>
<keyword evidence="2" id="KW-1185">Reference proteome</keyword>
<sequence length="162" mass="17349">MSRGAAANNQLGRVNDRFQLLFRVFDRADQELPGCHGHVHHGLGHRGEAQAVGGFFQNELPYDAPNQAAWQHDGVLGWAGYKIADSVTTHELWGGGSYVYNNVDPTIHATRGFEVPVTPGVKLHSLLTVNLGAGTLDHVINDTGAPVSTDAVGVPSYVPSFP</sequence>
<dbReference type="Proteomes" id="UP000658754">
    <property type="component" value="Unassembled WGS sequence"/>
</dbReference>
<reference evidence="2" key="1">
    <citation type="journal article" date="2019" name="Int. J. Syst. Evol. Microbiol.">
        <title>The Global Catalogue of Microorganisms (GCM) 10K type strain sequencing project: providing services to taxonomists for standard genome sequencing and annotation.</title>
        <authorList>
            <consortium name="The Broad Institute Genomics Platform"/>
            <consortium name="The Broad Institute Genome Sequencing Center for Infectious Disease"/>
            <person name="Wu L."/>
            <person name="Ma J."/>
        </authorList>
    </citation>
    <scope>NUCLEOTIDE SEQUENCE [LARGE SCALE GENOMIC DNA]</scope>
    <source>
        <strain evidence="2">CGMCC 1.3601</strain>
    </source>
</reference>
<evidence type="ECO:0000313" key="1">
    <source>
        <dbReference type="EMBL" id="GGI76389.1"/>
    </source>
</evidence>
<evidence type="ECO:0000313" key="2">
    <source>
        <dbReference type="Proteomes" id="UP000658754"/>
    </source>
</evidence>